<keyword evidence="3 9" id="KW-0997">Cell inner membrane</keyword>
<evidence type="ECO:0000313" key="11">
    <source>
        <dbReference type="Proteomes" id="UP000738126"/>
    </source>
</evidence>
<dbReference type="PIRSF" id="PIRSF006102">
    <property type="entry name" value="NQR_DE"/>
    <property type="match status" value="1"/>
</dbReference>
<dbReference type="Pfam" id="PF02508">
    <property type="entry name" value="Rnf-Nqr"/>
    <property type="match status" value="1"/>
</dbReference>
<feature type="transmembrane region" description="Helical" evidence="9">
    <location>
        <begin position="74"/>
        <end position="94"/>
    </location>
</feature>
<feature type="transmembrane region" description="Helical" evidence="9">
    <location>
        <begin position="44"/>
        <end position="62"/>
    </location>
</feature>
<dbReference type="PANTHER" id="PTHR30586">
    <property type="entry name" value="ELECTRON TRANSPORT COMPLEX PROTEIN RNFE"/>
    <property type="match status" value="1"/>
</dbReference>
<evidence type="ECO:0000256" key="7">
    <source>
        <dbReference type="ARBA" id="ARBA00022989"/>
    </source>
</evidence>
<evidence type="ECO:0000256" key="1">
    <source>
        <dbReference type="ARBA" id="ARBA00004127"/>
    </source>
</evidence>
<evidence type="ECO:0000256" key="5">
    <source>
        <dbReference type="ARBA" id="ARBA00022967"/>
    </source>
</evidence>
<dbReference type="HAMAP" id="MF_00478">
    <property type="entry name" value="RsxE_RnfE"/>
    <property type="match status" value="1"/>
</dbReference>
<keyword evidence="7 9" id="KW-1133">Transmembrane helix</keyword>
<keyword evidence="9" id="KW-1003">Cell membrane</keyword>
<dbReference type="EMBL" id="NRSH01000127">
    <property type="protein sequence ID" value="MBK1727309.1"/>
    <property type="molecule type" value="Genomic_DNA"/>
</dbReference>
<keyword evidence="4 9" id="KW-0812">Transmembrane</keyword>
<evidence type="ECO:0000256" key="8">
    <source>
        <dbReference type="ARBA" id="ARBA00023136"/>
    </source>
</evidence>
<dbReference type="NCBIfam" id="TIGR01948">
    <property type="entry name" value="rnfE"/>
    <property type="match status" value="1"/>
</dbReference>
<dbReference type="InterPro" id="IPR003667">
    <property type="entry name" value="NqrDE/RnfAE"/>
</dbReference>
<dbReference type="InterPro" id="IPR010968">
    <property type="entry name" value="RnfE"/>
</dbReference>
<gene>
    <name evidence="9" type="primary">rnfE</name>
    <name evidence="10" type="ORF">CKO13_09830</name>
</gene>
<feature type="transmembrane region" description="Helical" evidence="9">
    <location>
        <begin position="130"/>
        <end position="151"/>
    </location>
</feature>
<proteinExistence type="inferred from homology"/>
<comment type="subcellular location">
    <subcellularLocation>
        <location evidence="9">Cell inner membrane</location>
        <topology evidence="9">Multi-pass membrane protein</topology>
    </subcellularLocation>
    <subcellularLocation>
        <location evidence="1">Endomembrane system</location>
        <topology evidence="1">Multi-pass membrane protein</topology>
    </subcellularLocation>
</comment>
<dbReference type="EC" id="7.-.-.-" evidence="9"/>
<dbReference type="RefSeq" id="WP_200260328.1">
    <property type="nucleotide sequence ID" value="NZ_NRSH01000127.1"/>
</dbReference>
<keyword evidence="8 9" id="KW-0472">Membrane</keyword>
<dbReference type="NCBIfam" id="NF009070">
    <property type="entry name" value="PRK12405.1"/>
    <property type="match status" value="1"/>
</dbReference>
<evidence type="ECO:0000256" key="3">
    <source>
        <dbReference type="ARBA" id="ARBA00022519"/>
    </source>
</evidence>
<dbReference type="Proteomes" id="UP000738126">
    <property type="component" value="Unassembled WGS sequence"/>
</dbReference>
<evidence type="ECO:0000256" key="2">
    <source>
        <dbReference type="ARBA" id="ARBA00022448"/>
    </source>
</evidence>
<evidence type="ECO:0000256" key="4">
    <source>
        <dbReference type="ARBA" id="ARBA00022692"/>
    </source>
</evidence>
<comment type="function">
    <text evidence="9">Part of a membrane-bound complex that couples electron transfer with translocation of ions across the membrane.</text>
</comment>
<keyword evidence="2 9" id="KW-0813">Transport</keyword>
<reference evidence="10 11" key="1">
    <citation type="journal article" date="2020" name="Microorganisms">
        <title>Osmotic Adaptation and Compatible Solute Biosynthesis of Phototrophic Bacteria as Revealed from Genome Analyses.</title>
        <authorList>
            <person name="Imhoff J.F."/>
            <person name="Rahn T."/>
            <person name="Kunzel S."/>
            <person name="Keller A."/>
            <person name="Neulinger S.C."/>
        </authorList>
    </citation>
    <scope>NUCLEOTIDE SEQUENCE [LARGE SCALE GENOMIC DNA]</scope>
    <source>
        <strain evidence="10 11">DSM 15116</strain>
    </source>
</reference>
<comment type="similarity">
    <text evidence="9">Belongs to the NqrDE/RnfAE family.</text>
</comment>
<protein>
    <recommendedName>
        <fullName evidence="9">Ion-translocating oxidoreductase complex subunit E</fullName>
        <ecNumber evidence="9">7.-.-.-</ecNumber>
    </recommendedName>
    <alternativeName>
        <fullName evidence="9">Rnf electron transport complex subunit E</fullName>
    </alternativeName>
</protein>
<sequence length="214" mass="22433">MQPTPSARTILRDGLWHNNAALVQLLGLCPLLAVTTSAVAGLGLGLATLLVVTASNLVVSLIRHYVPQDVRIPVFILVIAAFVTVIELLMAAWLHELYRTLGLFLPLIVTNCAILGRAEAFASRHPVGPALVDGLATGLGFAAVLIALGALRELLGHGTLLAGAEQLFGEAAAGWSVELVEGDVFLLAILPPGAFIGLALMLALKNWLEARRSG</sequence>
<comment type="subunit">
    <text evidence="9">The complex is composed of six subunits: RnfA, RnfB, RnfC, RnfD, RnfE and RnfG.</text>
</comment>
<feature type="transmembrane region" description="Helical" evidence="9">
    <location>
        <begin position="100"/>
        <end position="118"/>
    </location>
</feature>
<evidence type="ECO:0000256" key="6">
    <source>
        <dbReference type="ARBA" id="ARBA00022982"/>
    </source>
</evidence>
<keyword evidence="11" id="KW-1185">Reference proteome</keyword>
<feature type="transmembrane region" description="Helical" evidence="9">
    <location>
        <begin position="184"/>
        <end position="204"/>
    </location>
</feature>
<name>A0ABS1E7Z2_9GAMM</name>
<organism evidence="10 11">
    <name type="scientific">Halorhodospira neutriphila</name>
    <dbReference type="NCBI Taxonomy" id="168379"/>
    <lineage>
        <taxon>Bacteria</taxon>
        <taxon>Pseudomonadati</taxon>
        <taxon>Pseudomonadota</taxon>
        <taxon>Gammaproteobacteria</taxon>
        <taxon>Chromatiales</taxon>
        <taxon>Ectothiorhodospiraceae</taxon>
        <taxon>Halorhodospira</taxon>
    </lineage>
</organism>
<dbReference type="PANTHER" id="PTHR30586:SF0">
    <property type="entry name" value="ION-TRANSLOCATING OXIDOREDUCTASE COMPLEX SUBUNIT E"/>
    <property type="match status" value="1"/>
</dbReference>
<keyword evidence="6 9" id="KW-0249">Electron transport</keyword>
<evidence type="ECO:0000256" key="9">
    <source>
        <dbReference type="HAMAP-Rule" id="MF_00478"/>
    </source>
</evidence>
<comment type="caution">
    <text evidence="10">The sequence shown here is derived from an EMBL/GenBank/DDBJ whole genome shotgun (WGS) entry which is preliminary data.</text>
</comment>
<evidence type="ECO:0000313" key="10">
    <source>
        <dbReference type="EMBL" id="MBK1727309.1"/>
    </source>
</evidence>
<accession>A0ABS1E7Z2</accession>
<keyword evidence="5 9" id="KW-1278">Translocase</keyword>